<keyword evidence="1" id="KW-0812">Transmembrane</keyword>
<dbReference type="AlphaFoldDB" id="A0AA41ZKM7"/>
<evidence type="ECO:0000313" key="3">
    <source>
        <dbReference type="Proteomes" id="UP001165678"/>
    </source>
</evidence>
<gene>
    <name evidence="2" type="ORF">OQ287_04455</name>
</gene>
<proteinExistence type="predicted"/>
<name>A0AA41ZKM7_9GAMM</name>
<protein>
    <recommendedName>
        <fullName evidence="4">CDP-alcohol phosphatidyltransferase family protein</fullName>
    </recommendedName>
</protein>
<dbReference type="RefSeq" id="WP_250937017.1">
    <property type="nucleotide sequence ID" value="NZ_JAMLJK010000001.1"/>
</dbReference>
<evidence type="ECO:0000256" key="1">
    <source>
        <dbReference type="SAM" id="Phobius"/>
    </source>
</evidence>
<sequence>MPPSSLHRRPIKSRENCLAQRTAAWLNQRGFTPNQISLASIGFAAAAALILVFWRHASGGMQWLLPLLVILGIQGRLLCNLFDGMVAVEGGRSTLAGELYNDMPDRAADALLLVAAGYASGAFWSLGPWMGWLAAILAVMTAYVRVLGASMGAPMRFSGPMAKQHRMALLSGACLFSMLEPYLWQKGIVLLLAVGIIAAGSAWTIVRRTRQIHAHFEEANEGLSEGGHDV</sequence>
<dbReference type="Gene3D" id="1.20.120.1760">
    <property type="match status" value="1"/>
</dbReference>
<dbReference type="EMBL" id="JAPIVE010000001">
    <property type="protein sequence ID" value="MCX2523483.1"/>
    <property type="molecule type" value="Genomic_DNA"/>
</dbReference>
<dbReference type="Proteomes" id="UP001165678">
    <property type="component" value="Unassembled WGS sequence"/>
</dbReference>
<reference evidence="2" key="1">
    <citation type="submission" date="2022-11" db="EMBL/GenBank/DDBJ databases">
        <title>Larsenimonas rhizosphaerae sp. nov., isolated from a tidal mudflat.</title>
        <authorList>
            <person name="Lee S.D."/>
            <person name="Kim I.S."/>
        </authorList>
    </citation>
    <scope>NUCLEOTIDE SEQUENCE</scope>
    <source>
        <strain evidence="2">GH2-1</strain>
    </source>
</reference>
<comment type="caution">
    <text evidence="2">The sequence shown here is derived from an EMBL/GenBank/DDBJ whole genome shotgun (WGS) entry which is preliminary data.</text>
</comment>
<organism evidence="2 3">
    <name type="scientific">Larsenimonas rhizosphaerae</name>
    <dbReference type="NCBI Taxonomy" id="2944682"/>
    <lineage>
        <taxon>Bacteria</taxon>
        <taxon>Pseudomonadati</taxon>
        <taxon>Pseudomonadota</taxon>
        <taxon>Gammaproteobacteria</taxon>
        <taxon>Oceanospirillales</taxon>
        <taxon>Halomonadaceae</taxon>
        <taxon>Larsenimonas</taxon>
    </lineage>
</organism>
<keyword evidence="3" id="KW-1185">Reference proteome</keyword>
<feature type="transmembrane region" description="Helical" evidence="1">
    <location>
        <begin position="165"/>
        <end position="182"/>
    </location>
</feature>
<keyword evidence="1" id="KW-1133">Transmembrane helix</keyword>
<keyword evidence="1" id="KW-0472">Membrane</keyword>
<dbReference type="InterPro" id="IPR043130">
    <property type="entry name" value="CDP-OH_PTrfase_TM_dom"/>
</dbReference>
<feature type="transmembrane region" description="Helical" evidence="1">
    <location>
        <begin position="132"/>
        <end position="153"/>
    </location>
</feature>
<feature type="transmembrane region" description="Helical" evidence="1">
    <location>
        <begin position="188"/>
        <end position="206"/>
    </location>
</feature>
<feature type="transmembrane region" description="Helical" evidence="1">
    <location>
        <begin position="36"/>
        <end position="57"/>
    </location>
</feature>
<accession>A0AA41ZKM7</accession>
<evidence type="ECO:0000313" key="2">
    <source>
        <dbReference type="EMBL" id="MCX2523483.1"/>
    </source>
</evidence>
<evidence type="ECO:0008006" key="4">
    <source>
        <dbReference type="Google" id="ProtNLM"/>
    </source>
</evidence>